<dbReference type="PANTHER" id="PTHR43236">
    <property type="entry name" value="ANTITOXIN HIGA1"/>
    <property type="match status" value="1"/>
</dbReference>
<dbReference type="RefSeq" id="WP_053009772.1">
    <property type="nucleotide sequence ID" value="NZ_CWJI01000007.1"/>
</dbReference>
<name>A0A0H5LXN1_YERIN</name>
<reference evidence="3" key="1">
    <citation type="submission" date="2015-03" db="EMBL/GenBank/DDBJ databases">
        <authorList>
            <consortium name="Pathogen Informatics"/>
        </authorList>
    </citation>
    <scope>NUCLEOTIDE SEQUENCE [LARGE SCALE GENOMIC DNA]</scope>
    <source>
        <strain evidence="3">R148</strain>
    </source>
</reference>
<dbReference type="InterPro" id="IPR010982">
    <property type="entry name" value="Lambda_DNA-bd_dom_sf"/>
</dbReference>
<dbReference type="InterPro" id="IPR001387">
    <property type="entry name" value="Cro/C1-type_HTH"/>
</dbReference>
<protein>
    <submittedName>
        <fullName evidence="2">Putative DNA-binding protein</fullName>
    </submittedName>
</protein>
<feature type="domain" description="HTH cro/C1-type" evidence="1">
    <location>
        <begin position="15"/>
        <end position="73"/>
    </location>
</feature>
<accession>A0A0H5LXN1</accession>
<evidence type="ECO:0000313" key="3">
    <source>
        <dbReference type="Proteomes" id="UP000043316"/>
    </source>
</evidence>
<dbReference type="InterPro" id="IPR052345">
    <property type="entry name" value="Rad_response_metalloprotease"/>
</dbReference>
<organism evidence="2 3">
    <name type="scientific">Yersinia intermedia</name>
    <dbReference type="NCBI Taxonomy" id="631"/>
    <lineage>
        <taxon>Bacteria</taxon>
        <taxon>Pseudomonadati</taxon>
        <taxon>Pseudomonadota</taxon>
        <taxon>Gammaproteobacteria</taxon>
        <taxon>Enterobacterales</taxon>
        <taxon>Yersiniaceae</taxon>
        <taxon>Yersinia</taxon>
    </lineage>
</organism>
<dbReference type="SUPFAM" id="SSF47413">
    <property type="entry name" value="lambda repressor-like DNA-binding domains"/>
    <property type="match status" value="1"/>
</dbReference>
<dbReference type="PROSITE" id="PS50943">
    <property type="entry name" value="HTH_CROC1"/>
    <property type="match status" value="1"/>
</dbReference>
<dbReference type="Proteomes" id="UP000043316">
    <property type="component" value="Unassembled WGS sequence"/>
</dbReference>
<evidence type="ECO:0000259" key="1">
    <source>
        <dbReference type="PROSITE" id="PS50943"/>
    </source>
</evidence>
<dbReference type="AlphaFoldDB" id="A0A0H5LXN1"/>
<proteinExistence type="predicted"/>
<keyword evidence="2" id="KW-0238">DNA-binding</keyword>
<sequence length="119" mass="13424">MNITPNYHHVFCQRLKQARLAKGLSQKKLGIAAGLDEFVASTRINRYEKGVHEVSIATAKQLAEVLEVPLAYFYTADDTLAEIMLIFLTLPSEQRMEVLVQVKECSKQNCSDKSYDITS</sequence>
<dbReference type="GO" id="GO:0003677">
    <property type="term" value="F:DNA binding"/>
    <property type="evidence" value="ECO:0007669"/>
    <property type="project" value="UniProtKB-KW"/>
</dbReference>
<dbReference type="Pfam" id="PF01381">
    <property type="entry name" value="HTH_3"/>
    <property type="match status" value="1"/>
</dbReference>
<dbReference type="SMART" id="SM00530">
    <property type="entry name" value="HTH_XRE"/>
    <property type="match status" value="1"/>
</dbReference>
<dbReference type="CDD" id="cd00093">
    <property type="entry name" value="HTH_XRE"/>
    <property type="match status" value="1"/>
</dbReference>
<dbReference type="EMBL" id="CWJI01000007">
    <property type="protein sequence ID" value="CRY55647.1"/>
    <property type="molecule type" value="Genomic_DNA"/>
</dbReference>
<gene>
    <name evidence="2" type="ORF">ERS008476_02648</name>
</gene>
<dbReference type="PANTHER" id="PTHR43236:SF2">
    <property type="entry name" value="BLL0069 PROTEIN"/>
    <property type="match status" value="1"/>
</dbReference>
<evidence type="ECO:0000313" key="2">
    <source>
        <dbReference type="EMBL" id="CRY55647.1"/>
    </source>
</evidence>
<dbReference type="Gene3D" id="1.10.260.40">
    <property type="entry name" value="lambda repressor-like DNA-binding domains"/>
    <property type="match status" value="1"/>
</dbReference>